<dbReference type="AlphaFoldDB" id="A0A085MVY5"/>
<dbReference type="EMBL" id="KL367625">
    <property type="protein sequence ID" value="KFD61381.1"/>
    <property type="molecule type" value="Genomic_DNA"/>
</dbReference>
<name>A0A085MVY5_9BILA</name>
<reference evidence="1" key="1">
    <citation type="journal article" date="2014" name="Nat. Genet.">
        <title>Genome and transcriptome of the porcine whipworm Trichuris suis.</title>
        <authorList>
            <person name="Jex A.R."/>
            <person name="Nejsum P."/>
            <person name="Schwarz E.M."/>
            <person name="Hu L."/>
            <person name="Young N.D."/>
            <person name="Hall R.S."/>
            <person name="Korhonen P.K."/>
            <person name="Liao S."/>
            <person name="Thamsborg S."/>
            <person name="Xia J."/>
            <person name="Xu P."/>
            <person name="Wang S."/>
            <person name="Scheerlinck J.P."/>
            <person name="Hofmann A."/>
            <person name="Sternberg P.W."/>
            <person name="Wang J."/>
            <person name="Gasser R.B."/>
        </authorList>
    </citation>
    <scope>NUCLEOTIDE SEQUENCE [LARGE SCALE GENOMIC DNA]</scope>
    <source>
        <strain evidence="1">DCEP-RM93F</strain>
    </source>
</reference>
<organism evidence="1">
    <name type="scientific">Trichuris suis</name>
    <name type="common">pig whipworm</name>
    <dbReference type="NCBI Taxonomy" id="68888"/>
    <lineage>
        <taxon>Eukaryota</taxon>
        <taxon>Metazoa</taxon>
        <taxon>Ecdysozoa</taxon>
        <taxon>Nematoda</taxon>
        <taxon>Enoplea</taxon>
        <taxon>Dorylaimia</taxon>
        <taxon>Trichinellida</taxon>
        <taxon>Trichuridae</taxon>
        <taxon>Trichuris</taxon>
    </lineage>
</organism>
<sequence length="117" mass="13392">MYSSSLFTTSSQRLGQLFYPWSVEMWGFGGEVGQPFLEVFVIIEGNTAQIDSERTEEMIIGRSEVWRITRMRKHLPSEFSDGCFCDYCCVRSGIVVLQHDGMLLLLPFLLNCARQTP</sequence>
<protein>
    <submittedName>
        <fullName evidence="1">Uncharacterized protein</fullName>
    </submittedName>
</protein>
<dbReference type="Proteomes" id="UP000030758">
    <property type="component" value="Unassembled WGS sequence"/>
</dbReference>
<gene>
    <name evidence="1" type="ORF">M514_26436</name>
</gene>
<accession>A0A085MVY5</accession>
<proteinExistence type="predicted"/>
<evidence type="ECO:0000313" key="1">
    <source>
        <dbReference type="EMBL" id="KFD61381.1"/>
    </source>
</evidence>